<keyword evidence="3" id="KW-1185">Reference proteome</keyword>
<gene>
    <name evidence="2" type="ORF">EPUS_00361</name>
</gene>
<dbReference type="Proteomes" id="UP000019373">
    <property type="component" value="Unassembled WGS sequence"/>
</dbReference>
<organism evidence="2 3">
    <name type="scientific">Endocarpon pusillum (strain Z07020 / HMAS-L-300199)</name>
    <name type="common">Lichen-forming fungus</name>
    <dbReference type="NCBI Taxonomy" id="1263415"/>
    <lineage>
        <taxon>Eukaryota</taxon>
        <taxon>Fungi</taxon>
        <taxon>Dikarya</taxon>
        <taxon>Ascomycota</taxon>
        <taxon>Pezizomycotina</taxon>
        <taxon>Eurotiomycetes</taxon>
        <taxon>Chaetothyriomycetidae</taxon>
        <taxon>Verrucariales</taxon>
        <taxon>Verrucariaceae</taxon>
        <taxon>Endocarpon</taxon>
    </lineage>
</organism>
<name>U1HMF5_ENDPU</name>
<dbReference type="RefSeq" id="XP_007804209.1">
    <property type="nucleotide sequence ID" value="XM_007806018.1"/>
</dbReference>
<evidence type="ECO:0000313" key="3">
    <source>
        <dbReference type="Proteomes" id="UP000019373"/>
    </source>
</evidence>
<dbReference type="PANTHER" id="PTHR10779">
    <property type="entry name" value="DYNEIN LIGHT CHAIN ROADBLOCK"/>
    <property type="match status" value="1"/>
</dbReference>
<dbReference type="eggNOG" id="ENOG502S7RW">
    <property type="taxonomic scope" value="Eukaryota"/>
</dbReference>
<accession>U1HMF5</accession>
<proteinExistence type="predicted"/>
<dbReference type="GeneID" id="19235424"/>
<dbReference type="AlphaFoldDB" id="U1HMF5"/>
<reference evidence="3" key="1">
    <citation type="journal article" date="2014" name="BMC Genomics">
        <title>Genome characteristics reveal the impact of lichenization on lichen-forming fungus Endocarpon pusillum Hedwig (Verrucariales, Ascomycota).</title>
        <authorList>
            <person name="Wang Y.-Y."/>
            <person name="Liu B."/>
            <person name="Zhang X.-Y."/>
            <person name="Zhou Q.-M."/>
            <person name="Zhang T."/>
            <person name="Li H."/>
            <person name="Yu Y.-F."/>
            <person name="Zhang X.-L."/>
            <person name="Hao X.-Y."/>
            <person name="Wang M."/>
            <person name="Wang L."/>
            <person name="Wei J.-C."/>
        </authorList>
    </citation>
    <scope>NUCLEOTIDE SEQUENCE [LARGE SCALE GENOMIC DNA]</scope>
    <source>
        <strain evidence="3">Z07020 / HMAS-L-300199</strain>
    </source>
</reference>
<evidence type="ECO:0000256" key="1">
    <source>
        <dbReference type="SAM" id="MobiDB-lite"/>
    </source>
</evidence>
<dbReference type="OrthoDB" id="9985637at2759"/>
<feature type="region of interest" description="Disordered" evidence="1">
    <location>
        <begin position="47"/>
        <end position="88"/>
    </location>
</feature>
<dbReference type="Gene3D" id="3.30.450.30">
    <property type="entry name" value="Dynein light chain 2a, cytoplasmic"/>
    <property type="match status" value="1"/>
</dbReference>
<dbReference type="EMBL" id="KE721353">
    <property type="protein sequence ID" value="ERF70174.1"/>
    <property type="molecule type" value="Genomic_DNA"/>
</dbReference>
<evidence type="ECO:0000313" key="2">
    <source>
        <dbReference type="EMBL" id="ERF70174.1"/>
    </source>
</evidence>
<dbReference type="OMA" id="LCVVHDV"/>
<dbReference type="HOGENOM" id="CLU_1282965_0_0_1"/>
<sequence>MATSTQTLSLSEQVSNTLQSLTSRPGVESTLILSRKNGSIIKVAGALEDEPQHPKNGIASSGTLSPASATAEGVAATSIEDGDTGDEAMDTVAETGRTRAERLASDIFLFVSTASFLASSLESTATPKVHDAGYQNGTSYGHLHKGKTTAIAEQEVDVNPLQLLRMRSKKHEIVIFPDPNFLCCVVQSMERLAR</sequence>
<protein>
    <recommendedName>
        <fullName evidence="4">Roadblock/LAMTOR2 domain-containing protein</fullName>
    </recommendedName>
</protein>
<evidence type="ECO:0008006" key="4">
    <source>
        <dbReference type="Google" id="ProtNLM"/>
    </source>
</evidence>
<dbReference type="SUPFAM" id="SSF103196">
    <property type="entry name" value="Roadblock/LC7 domain"/>
    <property type="match status" value="1"/>
</dbReference>
<feature type="compositionally biased region" description="Polar residues" evidence="1">
    <location>
        <begin position="58"/>
        <end position="68"/>
    </location>
</feature>